<reference evidence="1" key="1">
    <citation type="submission" date="2023-04" db="EMBL/GenBank/DDBJ databases">
        <title>A chromosome-level genome assembly of the parasitoid wasp Eretmocerus hayati.</title>
        <authorList>
            <person name="Zhong Y."/>
            <person name="Liu S."/>
            <person name="Liu Y."/>
        </authorList>
    </citation>
    <scope>NUCLEOTIDE SEQUENCE</scope>
    <source>
        <strain evidence="1">ZJU_SS_LIU_2023</strain>
    </source>
</reference>
<feature type="non-terminal residue" evidence="1">
    <location>
        <position position="1"/>
    </location>
</feature>
<evidence type="ECO:0000313" key="2">
    <source>
        <dbReference type="Proteomes" id="UP001239111"/>
    </source>
</evidence>
<keyword evidence="2" id="KW-1185">Reference proteome</keyword>
<protein>
    <submittedName>
        <fullName evidence="1">Uncharacterized protein</fullName>
    </submittedName>
</protein>
<name>A0ACC2NSY9_9HYME</name>
<sequence length="584" mass="65571">DDNISIDDDPEISLENGNRTLKIKDLSAQRTGKYVCTAENGYGYNHLYQYVTLKTSSSNVEGRGGISAVFFEKSFILLLILVVFVMYFNARKLQKMANEKDIANDILMNFEEAATVSINPELSISEQAEFLPYDRKWEFPRDRIVLGKTLGSGAFGVVVKAKALGIVTDQEITTVAVKMVHKGAEPIHLRALASELKILVHLGKHLNIVNLLGACTDNIDRRELLVIVEYCCFGNLRSFLLRHREAFRIQMGSVSRNPSNFGEGIELHRVKSSSAKATEGSGPSPISVENLFTSDSGVELPCVSPSLEDQKNRSSEGTDSNCDSSQTQKTDKGSLQAVCIQDLLSWAFQVARGMEYLSQKKVLHGDLAARNILLAKDKVVKICDFGLAKTMYKYDNYQKKSDGPVPLRWMAIESIKYGIFSSQSDVWSFGIVLWEFFTVGEIPYPGMRVHKLSQMLDQGYRMEQPEYASDSVYEIMLWCWKSNPKLRPSFTQLVERFGKLLGESATTYYFELSQPYLNSNEEDFKGKKDYLQLVPPPDHVIPHPAEELIETDQTNSIRVEVSTEEIEYSNLKSTGSNLGSQTIP</sequence>
<accession>A0ACC2NSY9</accession>
<dbReference type="EMBL" id="CM056743">
    <property type="protein sequence ID" value="KAJ8673414.1"/>
    <property type="molecule type" value="Genomic_DNA"/>
</dbReference>
<comment type="caution">
    <text evidence="1">The sequence shown here is derived from an EMBL/GenBank/DDBJ whole genome shotgun (WGS) entry which is preliminary data.</text>
</comment>
<organism evidence="1 2">
    <name type="scientific">Eretmocerus hayati</name>
    <dbReference type="NCBI Taxonomy" id="131215"/>
    <lineage>
        <taxon>Eukaryota</taxon>
        <taxon>Metazoa</taxon>
        <taxon>Ecdysozoa</taxon>
        <taxon>Arthropoda</taxon>
        <taxon>Hexapoda</taxon>
        <taxon>Insecta</taxon>
        <taxon>Pterygota</taxon>
        <taxon>Neoptera</taxon>
        <taxon>Endopterygota</taxon>
        <taxon>Hymenoptera</taxon>
        <taxon>Apocrita</taxon>
        <taxon>Proctotrupomorpha</taxon>
        <taxon>Chalcidoidea</taxon>
        <taxon>Aphelinidae</taxon>
        <taxon>Aphelininae</taxon>
        <taxon>Eretmocerus</taxon>
    </lineage>
</organism>
<gene>
    <name evidence="1" type="ORF">QAD02_004676</name>
</gene>
<evidence type="ECO:0000313" key="1">
    <source>
        <dbReference type="EMBL" id="KAJ8673414.1"/>
    </source>
</evidence>
<dbReference type="Proteomes" id="UP001239111">
    <property type="component" value="Chromosome 3"/>
</dbReference>
<proteinExistence type="predicted"/>